<dbReference type="Pfam" id="PF02469">
    <property type="entry name" value="Fasciclin"/>
    <property type="match status" value="1"/>
</dbReference>
<dbReference type="PANTHER" id="PTHR10900:SF77">
    <property type="entry name" value="FI19380P1"/>
    <property type="match status" value="1"/>
</dbReference>
<dbReference type="EMBL" id="JBIGIA010000009">
    <property type="protein sequence ID" value="MFG6457903.1"/>
    <property type="molecule type" value="Genomic_DNA"/>
</dbReference>
<protein>
    <submittedName>
        <fullName evidence="3">Fasciclin domain-containing protein</fullName>
    </submittedName>
</protein>
<comment type="caution">
    <text evidence="3">The sequence shown here is derived from an EMBL/GenBank/DDBJ whole genome shotgun (WGS) entry which is preliminary data.</text>
</comment>
<gene>
    <name evidence="3" type="ORF">ACG00X_13765</name>
</gene>
<accession>A0ABW7G7K9</accession>
<dbReference type="Gene3D" id="2.30.180.10">
    <property type="entry name" value="FAS1 domain"/>
    <property type="match status" value="1"/>
</dbReference>
<dbReference type="SUPFAM" id="SSF82153">
    <property type="entry name" value="FAS1 domain"/>
    <property type="match status" value="1"/>
</dbReference>
<dbReference type="InterPro" id="IPR050904">
    <property type="entry name" value="Adhesion/Biosynth-related"/>
</dbReference>
<dbReference type="InterPro" id="IPR036378">
    <property type="entry name" value="FAS1_dom_sf"/>
</dbReference>
<feature type="domain" description="FAS1" evidence="2">
    <location>
        <begin position="25"/>
        <end position="154"/>
    </location>
</feature>
<feature type="chain" id="PRO_5047345687" evidence="1">
    <location>
        <begin position="21"/>
        <end position="159"/>
    </location>
</feature>
<dbReference type="RefSeq" id="WP_394488758.1">
    <property type="nucleotide sequence ID" value="NZ_JBIGIA010000009.1"/>
</dbReference>
<organism evidence="3 4">
    <name type="scientific">Pelomonas nitida</name>
    <dbReference type="NCBI Taxonomy" id="3299027"/>
    <lineage>
        <taxon>Bacteria</taxon>
        <taxon>Pseudomonadati</taxon>
        <taxon>Pseudomonadota</taxon>
        <taxon>Betaproteobacteria</taxon>
        <taxon>Burkholderiales</taxon>
        <taxon>Sphaerotilaceae</taxon>
        <taxon>Roseateles</taxon>
    </lineage>
</organism>
<evidence type="ECO:0000313" key="3">
    <source>
        <dbReference type="EMBL" id="MFG6457903.1"/>
    </source>
</evidence>
<evidence type="ECO:0000313" key="4">
    <source>
        <dbReference type="Proteomes" id="UP001606305"/>
    </source>
</evidence>
<feature type="signal peptide" evidence="1">
    <location>
        <begin position="1"/>
        <end position="20"/>
    </location>
</feature>
<dbReference type="Proteomes" id="UP001606305">
    <property type="component" value="Unassembled WGS sequence"/>
</dbReference>
<proteinExistence type="predicted"/>
<keyword evidence="4" id="KW-1185">Reference proteome</keyword>
<keyword evidence="1" id="KW-0732">Signal</keyword>
<dbReference type="PROSITE" id="PS50213">
    <property type="entry name" value="FAS1"/>
    <property type="match status" value="1"/>
</dbReference>
<evidence type="ECO:0000259" key="2">
    <source>
        <dbReference type="PROSITE" id="PS50213"/>
    </source>
</evidence>
<name>A0ABW7G7K9_9BURK</name>
<dbReference type="InterPro" id="IPR000782">
    <property type="entry name" value="FAS1_domain"/>
</dbReference>
<dbReference type="PROSITE" id="PS51257">
    <property type="entry name" value="PROKAR_LIPOPROTEIN"/>
    <property type="match status" value="1"/>
</dbReference>
<sequence>MIRFSPALALTAAAFLTACATTPAPAPLAETLARDPQLTTFNRLAAESGLAEELRAAGPLTIFVPSDDAFKAVPSKTMEALAADPAQLKAVLGYHVIDGRVIAADVKPGATKTHQGASLALAKAGSFVTVDDAVVQRADIEASNGVAHVVDRVLMPPKK</sequence>
<dbReference type="SMART" id="SM00554">
    <property type="entry name" value="FAS1"/>
    <property type="match status" value="1"/>
</dbReference>
<dbReference type="PANTHER" id="PTHR10900">
    <property type="entry name" value="PERIOSTIN-RELATED"/>
    <property type="match status" value="1"/>
</dbReference>
<reference evidence="3 4" key="1">
    <citation type="submission" date="2024-09" db="EMBL/GenBank/DDBJ databases">
        <title>Novel species of the genus Pelomonas and Roseateles isolated from streams.</title>
        <authorList>
            <person name="Lu H."/>
        </authorList>
    </citation>
    <scope>NUCLEOTIDE SEQUENCE [LARGE SCALE GENOMIC DNA]</scope>
    <source>
        <strain evidence="3 4">BYS96W</strain>
    </source>
</reference>
<evidence type="ECO:0000256" key="1">
    <source>
        <dbReference type="SAM" id="SignalP"/>
    </source>
</evidence>